<evidence type="ECO:0000313" key="2">
    <source>
        <dbReference type="Proteomes" id="UP000006049"/>
    </source>
</evidence>
<protein>
    <recommendedName>
        <fullName evidence="3">DUF1853 domain-containing protein</fullName>
    </recommendedName>
</protein>
<dbReference type="EMBL" id="CP003280">
    <property type="protein sequence ID" value="AFL79870.1"/>
    <property type="molecule type" value="Genomic_DNA"/>
</dbReference>
<dbReference type="AlphaFoldDB" id="I3YSA2"/>
<dbReference type="STRING" id="746697.Aeqsu_0356"/>
<proteinExistence type="predicted"/>
<dbReference type="KEGG" id="asl:Aeqsu_0356"/>
<name>I3YSA2_AEQSU</name>
<dbReference type="RefSeq" id="WP_014781128.1">
    <property type="nucleotide sequence ID" value="NC_018013.1"/>
</dbReference>
<dbReference type="OrthoDB" id="1466769at2"/>
<sequence length="268" mass="31751">MQSKATTLLQYFKNSPDLKINSEAYPFENFKFSDEKITESEFVFPKNSVLGMQAEACFEAYLKQSKNYELLAANIQINGEIETLGELDYIVRNLKTEEIVHIELACKFYLYEQNADTSEEEKWIGPNRKDTLFDKLEKLKLKQFPLLYKDETIQKLQTLHIEIPTSQQLCLKTFLFLPKKMSAEKFPKAFHDCIVGYYINSSHFEKDETALYAIPNKKEWLLPIDEMNNWHTFSETKQLIETQLKIKKSPLIYKKTPHNIERFFIIWW</sequence>
<organism evidence="1 2">
    <name type="scientific">Aequorivita sublithincola (strain DSM 14238 / LMG 21431 / ACAM 643 / 9-3)</name>
    <dbReference type="NCBI Taxonomy" id="746697"/>
    <lineage>
        <taxon>Bacteria</taxon>
        <taxon>Pseudomonadati</taxon>
        <taxon>Bacteroidota</taxon>
        <taxon>Flavobacteriia</taxon>
        <taxon>Flavobacteriales</taxon>
        <taxon>Flavobacteriaceae</taxon>
        <taxon>Aequorivita</taxon>
    </lineage>
</organism>
<dbReference type="eggNOG" id="COG3782">
    <property type="taxonomic scope" value="Bacteria"/>
</dbReference>
<dbReference type="PATRIC" id="fig|746697.3.peg.354"/>
<evidence type="ECO:0000313" key="1">
    <source>
        <dbReference type="EMBL" id="AFL79870.1"/>
    </source>
</evidence>
<evidence type="ECO:0008006" key="3">
    <source>
        <dbReference type="Google" id="ProtNLM"/>
    </source>
</evidence>
<dbReference type="InterPro" id="IPR015003">
    <property type="entry name" value="DUF1853"/>
</dbReference>
<accession>I3YSA2</accession>
<gene>
    <name evidence="1" type="ordered locus">Aeqsu_0356</name>
</gene>
<dbReference type="Pfam" id="PF08907">
    <property type="entry name" value="DUF1853"/>
    <property type="match status" value="1"/>
</dbReference>
<dbReference type="HOGENOM" id="CLU_087561_0_0_10"/>
<keyword evidence="2" id="KW-1185">Reference proteome</keyword>
<reference evidence="1 2" key="1">
    <citation type="submission" date="2012-06" db="EMBL/GenBank/DDBJ databases">
        <title>The complete genome of Aequorivita sublithincola DSM 14238.</title>
        <authorList>
            <consortium name="US DOE Joint Genome Institute (JGI-PGF)"/>
            <person name="Lucas S."/>
            <person name="Copeland A."/>
            <person name="Lapidus A."/>
            <person name="Goodwin L."/>
            <person name="Pitluck S."/>
            <person name="Peters L."/>
            <person name="Munk A.C.C."/>
            <person name="Kyrpides N."/>
            <person name="Mavromatis K."/>
            <person name="Pagani I."/>
            <person name="Ivanova N."/>
            <person name="Ovchinnikova G."/>
            <person name="Zeytun A."/>
            <person name="Detter J.C."/>
            <person name="Han C."/>
            <person name="Land M."/>
            <person name="Hauser L."/>
            <person name="Markowitz V."/>
            <person name="Cheng J.-F."/>
            <person name="Hugenholtz P."/>
            <person name="Woyke T."/>
            <person name="Wu D."/>
            <person name="Tindall B."/>
            <person name="Faehnrich R."/>
            <person name="Brambilla E."/>
            <person name="Klenk H.-P."/>
            <person name="Eisen J.A."/>
        </authorList>
    </citation>
    <scope>NUCLEOTIDE SEQUENCE [LARGE SCALE GENOMIC DNA]</scope>
    <source>
        <strain evidence="2">DSM 14238 / LMG 21431 / ACAM 643 / 9-3</strain>
    </source>
</reference>
<dbReference type="Proteomes" id="UP000006049">
    <property type="component" value="Chromosome"/>
</dbReference>